<dbReference type="SUPFAM" id="SSF55729">
    <property type="entry name" value="Acyl-CoA N-acyltransferases (Nat)"/>
    <property type="match status" value="1"/>
</dbReference>
<evidence type="ECO:0000313" key="4">
    <source>
        <dbReference type="EMBL" id="MFD0724745.1"/>
    </source>
</evidence>
<proteinExistence type="predicted"/>
<dbReference type="EC" id="2.3.-.-" evidence="4"/>
<keyword evidence="2 4" id="KW-0012">Acyltransferase</keyword>
<dbReference type="PROSITE" id="PS51186">
    <property type="entry name" value="GNAT"/>
    <property type="match status" value="1"/>
</dbReference>
<name>A0ABW2Y996_9GAMM</name>
<keyword evidence="1 4" id="KW-0808">Transferase</keyword>
<dbReference type="Proteomes" id="UP001597110">
    <property type="component" value="Unassembled WGS sequence"/>
</dbReference>
<comment type="caution">
    <text evidence="4">The sequence shown here is derived from an EMBL/GenBank/DDBJ whole genome shotgun (WGS) entry which is preliminary data.</text>
</comment>
<dbReference type="PANTHER" id="PTHR43877">
    <property type="entry name" value="AMINOALKYLPHOSPHONATE N-ACETYLTRANSFERASE-RELATED-RELATED"/>
    <property type="match status" value="1"/>
</dbReference>
<sequence>MRADHRSDDIRSGSIRLDPLTEQDFDAVARLADTIWRGHYGTMISMAQIDYMLDGRYTAENLCRYIDSHARWMRVLRVDGEPAGYCSWSLGERDDEVKLEQLYLLPAHKGKGLGGLMMRTVEDACRAHGRRVLYLTVNKGNLDSIAIYRRSGFEVREEAVFDIGNGYVMDDYVMAKRIAD</sequence>
<organism evidence="4 5">
    <name type="scientific">Lysobacter brunescens</name>
    <dbReference type="NCBI Taxonomy" id="262323"/>
    <lineage>
        <taxon>Bacteria</taxon>
        <taxon>Pseudomonadati</taxon>
        <taxon>Pseudomonadota</taxon>
        <taxon>Gammaproteobacteria</taxon>
        <taxon>Lysobacterales</taxon>
        <taxon>Lysobacteraceae</taxon>
        <taxon>Lysobacter</taxon>
    </lineage>
</organism>
<reference evidence="5" key="1">
    <citation type="journal article" date="2019" name="Int. J. Syst. Evol. Microbiol.">
        <title>The Global Catalogue of Microorganisms (GCM) 10K type strain sequencing project: providing services to taxonomists for standard genome sequencing and annotation.</title>
        <authorList>
            <consortium name="The Broad Institute Genomics Platform"/>
            <consortium name="The Broad Institute Genome Sequencing Center for Infectious Disease"/>
            <person name="Wu L."/>
            <person name="Ma J."/>
        </authorList>
    </citation>
    <scope>NUCLEOTIDE SEQUENCE [LARGE SCALE GENOMIC DNA]</scope>
    <source>
        <strain evidence="5">CCUG 55585</strain>
    </source>
</reference>
<gene>
    <name evidence="4" type="ORF">ACFQ0E_03950</name>
</gene>
<accession>A0ABW2Y996</accession>
<dbReference type="GO" id="GO:0016746">
    <property type="term" value="F:acyltransferase activity"/>
    <property type="evidence" value="ECO:0007669"/>
    <property type="project" value="UniProtKB-KW"/>
</dbReference>
<dbReference type="EMBL" id="JBHTIF010000001">
    <property type="protein sequence ID" value="MFD0724745.1"/>
    <property type="molecule type" value="Genomic_DNA"/>
</dbReference>
<dbReference type="InterPro" id="IPR000182">
    <property type="entry name" value="GNAT_dom"/>
</dbReference>
<protein>
    <submittedName>
        <fullName evidence="4">GNAT family N-acetyltransferase</fullName>
        <ecNumber evidence="4">2.3.-.-</ecNumber>
    </submittedName>
</protein>
<dbReference type="InterPro" id="IPR016181">
    <property type="entry name" value="Acyl_CoA_acyltransferase"/>
</dbReference>
<dbReference type="Pfam" id="PF00583">
    <property type="entry name" value="Acetyltransf_1"/>
    <property type="match status" value="1"/>
</dbReference>
<dbReference type="RefSeq" id="WP_386822392.1">
    <property type="nucleotide sequence ID" value="NZ_JBHTIF010000001.1"/>
</dbReference>
<keyword evidence="5" id="KW-1185">Reference proteome</keyword>
<evidence type="ECO:0000256" key="2">
    <source>
        <dbReference type="ARBA" id="ARBA00023315"/>
    </source>
</evidence>
<evidence type="ECO:0000259" key="3">
    <source>
        <dbReference type="PROSITE" id="PS51186"/>
    </source>
</evidence>
<dbReference type="InterPro" id="IPR050832">
    <property type="entry name" value="Bact_Acetyltransf"/>
</dbReference>
<dbReference type="Gene3D" id="3.40.630.30">
    <property type="match status" value="1"/>
</dbReference>
<evidence type="ECO:0000313" key="5">
    <source>
        <dbReference type="Proteomes" id="UP001597110"/>
    </source>
</evidence>
<evidence type="ECO:0000256" key="1">
    <source>
        <dbReference type="ARBA" id="ARBA00022679"/>
    </source>
</evidence>
<feature type="domain" description="N-acetyltransferase" evidence="3">
    <location>
        <begin position="15"/>
        <end position="179"/>
    </location>
</feature>
<dbReference type="CDD" id="cd04301">
    <property type="entry name" value="NAT_SF"/>
    <property type="match status" value="1"/>
</dbReference>